<dbReference type="Proteomes" id="UP000373449">
    <property type="component" value="Unassembled WGS sequence"/>
</dbReference>
<dbReference type="InterPro" id="IPR007563">
    <property type="entry name" value="DUF554"/>
</dbReference>
<dbReference type="AlphaFoldDB" id="A0A484ZI85"/>
<protein>
    <submittedName>
        <fullName evidence="2">Protein of uncharacterized function (DUF554)</fullName>
    </submittedName>
</protein>
<dbReference type="PANTHER" id="PTHR36111">
    <property type="entry name" value="INNER MEMBRANE PROTEIN-RELATED"/>
    <property type="match status" value="1"/>
</dbReference>
<dbReference type="PANTHER" id="PTHR36111:SF2">
    <property type="entry name" value="INNER MEMBRANE PROTEIN"/>
    <property type="match status" value="1"/>
</dbReference>
<sequence>MMIGPLINGAAIMIGGGLGLLLAPFIPKRLQEGLPSAFAMVSIAMGITLIIKVQQLPVVALAIILGVAIGELCYMENGVQKFGGFVQRTLARVVPPRKHGLSAELYNQNFTALIVLFCASGTGIVGSLTEGMTGDYQLLVVKSALDIFTALIFAISLGAAVMSIAIPQFIIQALLFLSARLIMPYMTEVSLGDFSACGGLIMVAVGLRIAQIKIFAVVNFLPALVIVIPLSLFWHRLIG</sequence>
<evidence type="ECO:0000313" key="3">
    <source>
        <dbReference type="Proteomes" id="UP000373449"/>
    </source>
</evidence>
<evidence type="ECO:0000313" key="2">
    <source>
        <dbReference type="EMBL" id="VFS47875.1"/>
    </source>
</evidence>
<name>A0A484ZI85_9GAMM</name>
<feature type="transmembrane region" description="Helical" evidence="1">
    <location>
        <begin position="214"/>
        <end position="234"/>
    </location>
</feature>
<keyword evidence="1" id="KW-1133">Transmembrane helix</keyword>
<feature type="transmembrane region" description="Helical" evidence="1">
    <location>
        <begin position="6"/>
        <end position="26"/>
    </location>
</feature>
<feature type="transmembrane region" description="Helical" evidence="1">
    <location>
        <begin position="57"/>
        <end position="75"/>
    </location>
</feature>
<evidence type="ECO:0000256" key="1">
    <source>
        <dbReference type="SAM" id="Phobius"/>
    </source>
</evidence>
<gene>
    <name evidence="2" type="ORF">NCTC12282_02818</name>
</gene>
<accession>A0A484ZI85</accession>
<organism evidence="2 3">
    <name type="scientific">Budvicia aquatica</name>
    <dbReference type="NCBI Taxonomy" id="82979"/>
    <lineage>
        <taxon>Bacteria</taxon>
        <taxon>Pseudomonadati</taxon>
        <taxon>Pseudomonadota</taxon>
        <taxon>Gammaproteobacteria</taxon>
        <taxon>Enterobacterales</taxon>
        <taxon>Budviciaceae</taxon>
        <taxon>Budvicia</taxon>
    </lineage>
</organism>
<feature type="transmembrane region" description="Helical" evidence="1">
    <location>
        <begin position="189"/>
        <end position="208"/>
    </location>
</feature>
<feature type="transmembrane region" description="Helical" evidence="1">
    <location>
        <begin position="110"/>
        <end position="128"/>
    </location>
</feature>
<dbReference type="Pfam" id="PF04474">
    <property type="entry name" value="DUF554"/>
    <property type="match status" value="1"/>
</dbReference>
<proteinExistence type="predicted"/>
<feature type="transmembrane region" description="Helical" evidence="1">
    <location>
        <begin position="33"/>
        <end position="51"/>
    </location>
</feature>
<dbReference type="EMBL" id="CAADJA010000002">
    <property type="protein sequence ID" value="VFS47875.1"/>
    <property type="molecule type" value="Genomic_DNA"/>
</dbReference>
<keyword evidence="1" id="KW-0812">Transmembrane</keyword>
<keyword evidence="1" id="KW-0472">Membrane</keyword>
<feature type="transmembrane region" description="Helical" evidence="1">
    <location>
        <begin position="148"/>
        <end position="177"/>
    </location>
</feature>
<reference evidence="2 3" key="1">
    <citation type="submission" date="2019-03" db="EMBL/GenBank/DDBJ databases">
        <authorList>
            <consortium name="Pathogen Informatics"/>
        </authorList>
    </citation>
    <scope>NUCLEOTIDE SEQUENCE [LARGE SCALE GENOMIC DNA]</scope>
    <source>
        <strain evidence="2 3">NCTC12282</strain>
    </source>
</reference>